<dbReference type="RefSeq" id="WP_377048386.1">
    <property type="nucleotide sequence ID" value="NZ_JBHLVZ010000002.1"/>
</dbReference>
<dbReference type="InterPro" id="IPR008018">
    <property type="entry name" value="Phage_tail_attach_FII"/>
</dbReference>
<reference evidence="1 2" key="1">
    <citation type="submission" date="2024-09" db="EMBL/GenBank/DDBJ databases">
        <authorList>
            <person name="Sun Q."/>
            <person name="Mori K."/>
        </authorList>
    </citation>
    <scope>NUCLEOTIDE SEQUENCE [LARGE SCALE GENOMIC DNA]</scope>
    <source>
        <strain evidence="1 2">CCM 7468</strain>
    </source>
</reference>
<keyword evidence="2" id="KW-1185">Reference proteome</keyword>
<sequence>MVDFDALLFRPIQSTFGTPVSYLSPDGMVSLPALRGVMLRAAIPLDGDAENTGGITQSRDVLRFRSSIFPPGVEPEQGALVVVNGERSIITDVMSDPRGYYDCPLAIAAG</sequence>
<organism evidence="1 2">
    <name type="scientific">Muricoccus vinaceus</name>
    <dbReference type="NCBI Taxonomy" id="424704"/>
    <lineage>
        <taxon>Bacteria</taxon>
        <taxon>Pseudomonadati</taxon>
        <taxon>Pseudomonadota</taxon>
        <taxon>Alphaproteobacteria</taxon>
        <taxon>Acetobacterales</taxon>
        <taxon>Roseomonadaceae</taxon>
        <taxon>Muricoccus</taxon>
    </lineage>
</organism>
<proteinExistence type="predicted"/>
<comment type="caution">
    <text evidence="1">The sequence shown here is derived from an EMBL/GenBank/DDBJ whole genome shotgun (WGS) entry which is preliminary data.</text>
</comment>
<dbReference type="Proteomes" id="UP001589789">
    <property type="component" value="Unassembled WGS sequence"/>
</dbReference>
<dbReference type="Pfam" id="PF05354">
    <property type="entry name" value="Phage_attach"/>
    <property type="match status" value="1"/>
</dbReference>
<evidence type="ECO:0000313" key="2">
    <source>
        <dbReference type="Proteomes" id="UP001589789"/>
    </source>
</evidence>
<name>A0ABV6IL47_9PROT</name>
<evidence type="ECO:0000313" key="1">
    <source>
        <dbReference type="EMBL" id="MFC0384339.1"/>
    </source>
</evidence>
<protein>
    <submittedName>
        <fullName evidence="1">Uncharacterized protein</fullName>
    </submittedName>
</protein>
<dbReference type="EMBL" id="JBHLVZ010000002">
    <property type="protein sequence ID" value="MFC0384339.1"/>
    <property type="molecule type" value="Genomic_DNA"/>
</dbReference>
<accession>A0ABV6IL47</accession>
<gene>
    <name evidence="1" type="ORF">ACFFIC_02095</name>
</gene>